<dbReference type="Gene3D" id="1.10.10.10">
    <property type="entry name" value="Winged helix-like DNA-binding domain superfamily/Winged helix DNA-binding domain"/>
    <property type="match status" value="1"/>
</dbReference>
<dbReference type="PANTHER" id="PTHR10815:SF5">
    <property type="entry name" value="METHYLATED-DNA--PROTEIN-CYSTEINE METHYLTRANSFERASE"/>
    <property type="match status" value="1"/>
</dbReference>
<evidence type="ECO:0000313" key="13">
    <source>
        <dbReference type="Proteomes" id="UP000739069"/>
    </source>
</evidence>
<dbReference type="EC" id="2.1.1.63" evidence="9"/>
<reference evidence="12" key="1">
    <citation type="submission" date="2021-02" db="EMBL/GenBank/DDBJ databases">
        <title>Infant gut strain persistence is associated with maternal origin, phylogeny, and functional potential including surface adhesion and iron acquisition.</title>
        <authorList>
            <person name="Lou Y.C."/>
        </authorList>
    </citation>
    <scope>NUCLEOTIDE SEQUENCE</scope>
    <source>
        <strain evidence="12">L1_008_092G1_dasL1_008_092G1_concoct_16</strain>
    </source>
</reference>
<dbReference type="Pfam" id="PF01035">
    <property type="entry name" value="DNA_binding_1"/>
    <property type="match status" value="1"/>
</dbReference>
<dbReference type="GO" id="GO:0005737">
    <property type="term" value="C:cytoplasm"/>
    <property type="evidence" value="ECO:0007669"/>
    <property type="project" value="UniProtKB-SubCell"/>
</dbReference>
<evidence type="ECO:0000256" key="5">
    <source>
        <dbReference type="ARBA" id="ARBA00022679"/>
    </source>
</evidence>
<dbReference type="CDD" id="cd06445">
    <property type="entry name" value="ATase"/>
    <property type="match status" value="1"/>
</dbReference>
<comment type="catalytic activity">
    <reaction evidence="1 9">
        <text>a 4-O-methyl-thymidine in DNA + L-cysteinyl-[protein] = a thymidine in DNA + S-methyl-L-cysteinyl-[protein]</text>
        <dbReference type="Rhea" id="RHEA:53428"/>
        <dbReference type="Rhea" id="RHEA-COMP:10131"/>
        <dbReference type="Rhea" id="RHEA-COMP:10132"/>
        <dbReference type="Rhea" id="RHEA-COMP:13555"/>
        <dbReference type="Rhea" id="RHEA-COMP:13556"/>
        <dbReference type="ChEBI" id="CHEBI:29950"/>
        <dbReference type="ChEBI" id="CHEBI:82612"/>
        <dbReference type="ChEBI" id="CHEBI:137386"/>
        <dbReference type="ChEBI" id="CHEBI:137387"/>
        <dbReference type="EC" id="2.1.1.63"/>
    </reaction>
</comment>
<dbReference type="NCBIfam" id="TIGR00589">
    <property type="entry name" value="ogt"/>
    <property type="match status" value="1"/>
</dbReference>
<dbReference type="PROSITE" id="PS00374">
    <property type="entry name" value="MGMT"/>
    <property type="match status" value="1"/>
</dbReference>
<dbReference type="RefSeq" id="WP_204861002.1">
    <property type="nucleotide sequence ID" value="NZ_CABFLY010000002.1"/>
</dbReference>
<keyword evidence="7 9" id="KW-0234">DNA repair</keyword>
<dbReference type="GO" id="GO:0006307">
    <property type="term" value="P:DNA alkylation repair"/>
    <property type="evidence" value="ECO:0007669"/>
    <property type="project" value="UniProtKB-UniRule"/>
</dbReference>
<dbReference type="InterPro" id="IPR036388">
    <property type="entry name" value="WH-like_DNA-bd_sf"/>
</dbReference>
<dbReference type="HAMAP" id="MF_00772">
    <property type="entry name" value="OGT"/>
    <property type="match status" value="1"/>
</dbReference>
<comment type="subcellular location">
    <subcellularLocation>
        <location evidence="9">Cytoplasm</location>
    </subcellularLocation>
</comment>
<evidence type="ECO:0000256" key="8">
    <source>
        <dbReference type="ARBA" id="ARBA00049348"/>
    </source>
</evidence>
<feature type="domain" description="Methylguanine DNA methyltransferase ribonuclease-like" evidence="11">
    <location>
        <begin position="18"/>
        <end position="110"/>
    </location>
</feature>
<comment type="miscellaneous">
    <text evidence="9">This enzyme catalyzes only one turnover and therefore is not strictly catalytic. According to one definition, an enzyme is a biocatalyst that acts repeatedly and over many reaction cycles.</text>
</comment>
<dbReference type="Proteomes" id="UP000739069">
    <property type="component" value="Unassembled WGS sequence"/>
</dbReference>
<dbReference type="GO" id="GO:0032259">
    <property type="term" value="P:methylation"/>
    <property type="evidence" value="ECO:0007669"/>
    <property type="project" value="UniProtKB-KW"/>
</dbReference>
<sequence length="203" mass="22441">MTKATDLPQLPEAPTRWYTRHNSPVGTLYVAARADAIVGLWYEEQKHFPLPHELGTFIENPEGYLREHGTAEDNEPAGEYAAAQLLALATTQLDEYFERRRTTFDLPLDPEGTDFQLIVWEHLKTVPAGYTTTYGAISRAVGPGAPAQAVGQAVGRNKISIMIPCHRVVGADGSMTGYAGGVDRKRFLLALEEPSEVRETRLF</sequence>
<keyword evidence="4 9" id="KW-0489">Methyltransferase</keyword>
<dbReference type="InterPro" id="IPR023546">
    <property type="entry name" value="MGMT"/>
</dbReference>
<evidence type="ECO:0000256" key="4">
    <source>
        <dbReference type="ARBA" id="ARBA00022603"/>
    </source>
</evidence>
<evidence type="ECO:0000256" key="9">
    <source>
        <dbReference type="HAMAP-Rule" id="MF_00772"/>
    </source>
</evidence>
<comment type="caution">
    <text evidence="12">The sequence shown here is derived from an EMBL/GenBank/DDBJ whole genome shotgun (WGS) entry which is preliminary data.</text>
</comment>
<dbReference type="InterPro" id="IPR014048">
    <property type="entry name" value="MethylDNA_cys_MeTrfase_DNA-bd"/>
</dbReference>
<comment type="function">
    <text evidence="9">Involved in the cellular defense against the biological effects of O6-methylguanine (O6-MeG) and O4-methylthymine (O4-MeT) in DNA. Repairs the methylated nucleobase in DNA by stoichiometrically transferring the methyl group to a cysteine residue in the enzyme. This is a suicide reaction: the enzyme is irreversibly inactivated.</text>
</comment>
<proteinExistence type="inferred from homology"/>
<evidence type="ECO:0000256" key="7">
    <source>
        <dbReference type="ARBA" id="ARBA00023204"/>
    </source>
</evidence>
<comment type="catalytic activity">
    <reaction evidence="8 9">
        <text>a 6-O-methyl-2'-deoxyguanosine in DNA + L-cysteinyl-[protein] = S-methyl-L-cysteinyl-[protein] + a 2'-deoxyguanosine in DNA</text>
        <dbReference type="Rhea" id="RHEA:24000"/>
        <dbReference type="Rhea" id="RHEA-COMP:10131"/>
        <dbReference type="Rhea" id="RHEA-COMP:10132"/>
        <dbReference type="Rhea" id="RHEA-COMP:11367"/>
        <dbReference type="Rhea" id="RHEA-COMP:11368"/>
        <dbReference type="ChEBI" id="CHEBI:29950"/>
        <dbReference type="ChEBI" id="CHEBI:82612"/>
        <dbReference type="ChEBI" id="CHEBI:85445"/>
        <dbReference type="ChEBI" id="CHEBI:85448"/>
        <dbReference type="EC" id="2.1.1.63"/>
    </reaction>
</comment>
<dbReference type="AlphaFoldDB" id="A0A943TCI1"/>
<dbReference type="InterPro" id="IPR036631">
    <property type="entry name" value="MGMT_N_sf"/>
</dbReference>
<dbReference type="SUPFAM" id="SSF53155">
    <property type="entry name" value="Methylated DNA-protein cysteine methyltransferase domain"/>
    <property type="match status" value="1"/>
</dbReference>
<evidence type="ECO:0000256" key="2">
    <source>
        <dbReference type="ARBA" id="ARBA00008711"/>
    </source>
</evidence>
<evidence type="ECO:0000259" key="11">
    <source>
        <dbReference type="Pfam" id="PF02870"/>
    </source>
</evidence>
<dbReference type="InterPro" id="IPR036217">
    <property type="entry name" value="MethylDNA_cys_MeTrfase_DNAb"/>
</dbReference>
<organism evidence="12 13">
    <name type="scientific">Rothia mucilaginosa</name>
    <dbReference type="NCBI Taxonomy" id="43675"/>
    <lineage>
        <taxon>Bacteria</taxon>
        <taxon>Bacillati</taxon>
        <taxon>Actinomycetota</taxon>
        <taxon>Actinomycetes</taxon>
        <taxon>Micrococcales</taxon>
        <taxon>Micrococcaceae</taxon>
        <taxon>Rothia</taxon>
    </lineage>
</organism>
<dbReference type="GO" id="GO:0003908">
    <property type="term" value="F:methylated-DNA-[protein]-cysteine S-methyltransferase activity"/>
    <property type="evidence" value="ECO:0007669"/>
    <property type="project" value="UniProtKB-UniRule"/>
</dbReference>
<evidence type="ECO:0000256" key="3">
    <source>
        <dbReference type="ARBA" id="ARBA00022490"/>
    </source>
</evidence>
<feature type="domain" description="Methylated-DNA-[protein]-cysteine S-methyltransferase DNA binding" evidence="10">
    <location>
        <begin position="114"/>
        <end position="193"/>
    </location>
</feature>
<keyword evidence="6 9" id="KW-0227">DNA damage</keyword>
<keyword evidence="3 9" id="KW-0963">Cytoplasm</keyword>
<dbReference type="EMBL" id="JAGZXI010000002">
    <property type="protein sequence ID" value="MBS6634385.1"/>
    <property type="molecule type" value="Genomic_DNA"/>
</dbReference>
<dbReference type="SUPFAM" id="SSF46767">
    <property type="entry name" value="Methylated DNA-protein cysteine methyltransferase, C-terminal domain"/>
    <property type="match status" value="1"/>
</dbReference>
<dbReference type="PANTHER" id="PTHR10815">
    <property type="entry name" value="METHYLATED-DNA--PROTEIN-CYSTEINE METHYLTRANSFERASE"/>
    <property type="match status" value="1"/>
</dbReference>
<evidence type="ECO:0000256" key="6">
    <source>
        <dbReference type="ARBA" id="ARBA00022763"/>
    </source>
</evidence>
<gene>
    <name evidence="12" type="ORF">KH265_01765</name>
</gene>
<accession>A0A943TCI1</accession>
<name>A0A943TCI1_9MICC</name>
<evidence type="ECO:0000313" key="12">
    <source>
        <dbReference type="EMBL" id="MBS6634385.1"/>
    </source>
</evidence>
<keyword evidence="5 9" id="KW-0808">Transferase</keyword>
<dbReference type="FunFam" id="1.10.10.10:FF:000214">
    <property type="entry name" value="Methylated-DNA--protein-cysteine methyltransferase"/>
    <property type="match status" value="1"/>
</dbReference>
<dbReference type="InterPro" id="IPR001497">
    <property type="entry name" value="MethylDNA_cys_MeTrfase_AS"/>
</dbReference>
<dbReference type="Pfam" id="PF02870">
    <property type="entry name" value="Methyltransf_1N"/>
    <property type="match status" value="1"/>
</dbReference>
<dbReference type="InterPro" id="IPR008332">
    <property type="entry name" value="MethylG_MeTrfase_N"/>
</dbReference>
<protein>
    <recommendedName>
        <fullName evidence="9">Methylated-DNA--protein-cysteine methyltransferase</fullName>
        <ecNumber evidence="9">2.1.1.63</ecNumber>
    </recommendedName>
    <alternativeName>
        <fullName evidence="9">6-O-methylguanine-DNA methyltransferase</fullName>
        <shortName evidence="9">MGMT</shortName>
    </alternativeName>
    <alternativeName>
        <fullName evidence="9">O-6-methylguanine-DNA-alkyltransferase</fullName>
    </alternativeName>
</protein>
<feature type="active site" description="Nucleophile; methyl group acceptor" evidence="9">
    <location>
        <position position="165"/>
    </location>
</feature>
<comment type="similarity">
    <text evidence="2 9">Belongs to the MGMT family.</text>
</comment>
<dbReference type="Gene3D" id="3.30.160.70">
    <property type="entry name" value="Methylated DNA-protein cysteine methyltransferase domain"/>
    <property type="match status" value="1"/>
</dbReference>
<evidence type="ECO:0000256" key="1">
    <source>
        <dbReference type="ARBA" id="ARBA00001286"/>
    </source>
</evidence>
<evidence type="ECO:0000259" key="10">
    <source>
        <dbReference type="Pfam" id="PF01035"/>
    </source>
</evidence>